<dbReference type="GO" id="GO:0000166">
    <property type="term" value="F:nucleotide binding"/>
    <property type="evidence" value="ECO:0007669"/>
    <property type="project" value="UniProtKB-KW"/>
</dbReference>
<reference evidence="10" key="1">
    <citation type="submission" date="2022-05" db="EMBL/GenBank/DDBJ databases">
        <authorList>
            <person name="Okamura Y."/>
        </authorList>
    </citation>
    <scope>NUCLEOTIDE SEQUENCE</scope>
</reference>
<dbReference type="PANTHER" id="PTHR13045:SF0">
    <property type="entry name" value="7-METHYLGUANOSINE PHOSPHATE-SPECIFIC 5'-NUCLEOTIDASE"/>
    <property type="match status" value="1"/>
</dbReference>
<keyword evidence="5 9" id="KW-0547">Nucleotide-binding</keyword>
<keyword evidence="9" id="KW-0963">Cytoplasm</keyword>
<dbReference type="EMBL" id="CALOZG010000053">
    <property type="protein sequence ID" value="CAH4036101.1"/>
    <property type="molecule type" value="Genomic_DNA"/>
</dbReference>
<keyword evidence="8 9" id="KW-0546">Nucleotide metabolism</keyword>
<dbReference type="InterPro" id="IPR023214">
    <property type="entry name" value="HAD_sf"/>
</dbReference>
<evidence type="ECO:0000256" key="8">
    <source>
        <dbReference type="ARBA" id="ARBA00023080"/>
    </source>
</evidence>
<dbReference type="InterPro" id="IPR006434">
    <property type="entry name" value="Pyrimidine_nucleotidase_eu"/>
</dbReference>
<dbReference type="Gene3D" id="1.10.150.340">
    <property type="entry name" value="Pyrimidine 5'-nucleotidase (UMPH-1), N-terminal domain"/>
    <property type="match status" value="1"/>
</dbReference>
<dbReference type="GO" id="GO:0009117">
    <property type="term" value="P:nucleotide metabolic process"/>
    <property type="evidence" value="ECO:0007669"/>
    <property type="project" value="UniProtKB-KW"/>
</dbReference>
<dbReference type="Gene3D" id="3.40.50.1000">
    <property type="entry name" value="HAD superfamily/HAD-like"/>
    <property type="match status" value="1"/>
</dbReference>
<dbReference type="Proteomes" id="UP001152562">
    <property type="component" value="Unassembled WGS sequence"/>
</dbReference>
<evidence type="ECO:0000256" key="3">
    <source>
        <dbReference type="ARBA" id="ARBA00012643"/>
    </source>
</evidence>
<dbReference type="SFLD" id="SFLDG01128">
    <property type="entry name" value="C1.4:_5'-Nucleotidase_Like"/>
    <property type="match status" value="1"/>
</dbReference>
<dbReference type="GO" id="GO:0008253">
    <property type="term" value="F:5'-nucleotidase activity"/>
    <property type="evidence" value="ECO:0007669"/>
    <property type="project" value="UniProtKB-EC"/>
</dbReference>
<evidence type="ECO:0000256" key="4">
    <source>
        <dbReference type="ARBA" id="ARBA00022723"/>
    </source>
</evidence>
<organism evidence="10 11">
    <name type="scientific">Pieris brassicae</name>
    <name type="common">White butterfly</name>
    <name type="synonym">Large white butterfly</name>
    <dbReference type="NCBI Taxonomy" id="7116"/>
    <lineage>
        <taxon>Eukaryota</taxon>
        <taxon>Metazoa</taxon>
        <taxon>Ecdysozoa</taxon>
        <taxon>Arthropoda</taxon>
        <taxon>Hexapoda</taxon>
        <taxon>Insecta</taxon>
        <taxon>Pterygota</taxon>
        <taxon>Neoptera</taxon>
        <taxon>Endopterygota</taxon>
        <taxon>Lepidoptera</taxon>
        <taxon>Glossata</taxon>
        <taxon>Ditrysia</taxon>
        <taxon>Papilionoidea</taxon>
        <taxon>Pieridae</taxon>
        <taxon>Pierinae</taxon>
        <taxon>Pieris</taxon>
    </lineage>
</organism>
<dbReference type="SUPFAM" id="SSF56784">
    <property type="entry name" value="HAD-like"/>
    <property type="match status" value="1"/>
</dbReference>
<evidence type="ECO:0000256" key="5">
    <source>
        <dbReference type="ARBA" id="ARBA00022741"/>
    </source>
</evidence>
<dbReference type="EC" id="3.1.3.5" evidence="3 9"/>
<sequence>MKFLTTVNDIPELTQPNVHIKDKDGLLDKINRILKDGHSKLQIVTDFDHTLTRHQMDSGKIVLTSFGMFKDCPSVPQIYKDEDNRLSNIYKPIEVDHIMTVEEKTKHMIDWYIAAHKLLIGMKFPKQELKEVSRNMVQCFRTGVKDLISCSEAHFIPVLIFSAGLGECVVAAMEAANFLLPHVKVISNFLDIDENDTILGIKGEVIHTYNKNEAAIKNTEYYEMVKERNNVILMGDNIGDAGMAEGMEHCDVIIKVGFLGRNVEGNLQNYLNKFDIVLVNDHTVNVVNAILKHML</sequence>
<comment type="subcellular location">
    <subcellularLocation>
        <location evidence="9">Cytoplasm</location>
    </subcellularLocation>
</comment>
<gene>
    <name evidence="10" type="ORF">PIBRA_LOCUS11949</name>
</gene>
<dbReference type="AlphaFoldDB" id="A0A9P0TV20"/>
<dbReference type="Pfam" id="PF05822">
    <property type="entry name" value="UMPH-1"/>
    <property type="match status" value="1"/>
</dbReference>
<proteinExistence type="inferred from homology"/>
<evidence type="ECO:0000256" key="2">
    <source>
        <dbReference type="ARBA" id="ARBA00008389"/>
    </source>
</evidence>
<evidence type="ECO:0000313" key="11">
    <source>
        <dbReference type="Proteomes" id="UP001152562"/>
    </source>
</evidence>
<evidence type="ECO:0000256" key="6">
    <source>
        <dbReference type="ARBA" id="ARBA00022801"/>
    </source>
</evidence>
<keyword evidence="11" id="KW-1185">Reference proteome</keyword>
<dbReference type="PANTHER" id="PTHR13045">
    <property type="entry name" value="5'-NUCLEOTIDASE"/>
    <property type="match status" value="1"/>
</dbReference>
<comment type="catalytic activity">
    <reaction evidence="1 9">
        <text>a ribonucleoside 5'-phosphate + H2O = a ribonucleoside + phosphate</text>
        <dbReference type="Rhea" id="RHEA:12484"/>
        <dbReference type="ChEBI" id="CHEBI:15377"/>
        <dbReference type="ChEBI" id="CHEBI:18254"/>
        <dbReference type="ChEBI" id="CHEBI:43474"/>
        <dbReference type="ChEBI" id="CHEBI:58043"/>
        <dbReference type="EC" id="3.1.3.5"/>
    </reaction>
</comment>
<dbReference type="GO" id="GO:0005737">
    <property type="term" value="C:cytoplasm"/>
    <property type="evidence" value="ECO:0007669"/>
    <property type="project" value="UniProtKB-SubCell"/>
</dbReference>
<comment type="similarity">
    <text evidence="2 9">Belongs to the pyrimidine 5'-nucleotidase family.</text>
</comment>
<dbReference type="NCBIfam" id="TIGR01544">
    <property type="entry name" value="HAD-SF-IE"/>
    <property type="match status" value="1"/>
</dbReference>
<accession>A0A9P0TV20</accession>
<dbReference type="SFLD" id="SFLDS00003">
    <property type="entry name" value="Haloacid_Dehalogenase"/>
    <property type="match status" value="1"/>
</dbReference>
<comment type="caution">
    <text evidence="10">The sequence shown here is derived from an EMBL/GenBank/DDBJ whole genome shotgun (WGS) entry which is preliminary data.</text>
</comment>
<evidence type="ECO:0000256" key="1">
    <source>
        <dbReference type="ARBA" id="ARBA00000815"/>
    </source>
</evidence>
<dbReference type="GO" id="GO:0000287">
    <property type="term" value="F:magnesium ion binding"/>
    <property type="evidence" value="ECO:0007669"/>
    <property type="project" value="InterPro"/>
</dbReference>
<dbReference type="FunFam" id="1.10.150.340:FF:000001">
    <property type="entry name" value="Cytosolic 5-nucleotidase 3-like"/>
    <property type="match status" value="1"/>
</dbReference>
<protein>
    <recommendedName>
        <fullName evidence="3 9">5'-nucleotidase</fullName>
        <ecNumber evidence="3 9">3.1.3.5</ecNumber>
    </recommendedName>
</protein>
<evidence type="ECO:0000256" key="9">
    <source>
        <dbReference type="RuleBase" id="RU361276"/>
    </source>
</evidence>
<evidence type="ECO:0000256" key="7">
    <source>
        <dbReference type="ARBA" id="ARBA00022842"/>
    </source>
</evidence>
<keyword evidence="4" id="KW-0479">Metal-binding</keyword>
<keyword evidence="7" id="KW-0460">Magnesium</keyword>
<name>A0A9P0TV20_PIEBR</name>
<evidence type="ECO:0000313" key="10">
    <source>
        <dbReference type="EMBL" id="CAH4036101.1"/>
    </source>
</evidence>
<keyword evidence="6 9" id="KW-0378">Hydrolase</keyword>
<dbReference type="InterPro" id="IPR036412">
    <property type="entry name" value="HAD-like_sf"/>
</dbReference>
<dbReference type="OrthoDB" id="10014216at2759"/>